<reference evidence="2 5" key="2">
    <citation type="submission" date="2017-12" db="EMBL/GenBank/DDBJ databases">
        <title>Pharmacopeia of the Arctic Ocean.</title>
        <authorList>
            <person name="Collins E."/>
            <person name="Ducluzeau A.-L."/>
        </authorList>
    </citation>
    <scope>NUCLEOTIDE SEQUENCE [LARGE SCALE GENOMIC DNA]</scope>
    <source>
        <strain evidence="2 5">DSM 23325</strain>
    </source>
</reference>
<reference evidence="3" key="1">
    <citation type="submission" date="2016-10" db="EMBL/GenBank/DDBJ databases">
        <authorList>
            <person name="de Groot N.N."/>
        </authorList>
    </citation>
    <scope>NUCLEOTIDE SEQUENCE [LARGE SCALE GENOMIC DNA]</scope>
    <source>
        <strain evidence="3">CGMCC 1.10697</strain>
    </source>
</reference>
<evidence type="ECO:0000313" key="4">
    <source>
        <dbReference type="Proteomes" id="UP000199113"/>
    </source>
</evidence>
<dbReference type="STRING" id="748909.SAMN05192575_103270"/>
<dbReference type="OrthoDB" id="3787469at2"/>
<evidence type="ECO:0000313" key="5">
    <source>
        <dbReference type="Proteomes" id="UP000233565"/>
    </source>
</evidence>
<feature type="transmembrane region" description="Helical" evidence="1">
    <location>
        <begin position="73"/>
        <end position="93"/>
    </location>
</feature>
<accession>A0A1I0Y601</accession>
<keyword evidence="5" id="KW-1185">Reference proteome</keyword>
<dbReference type="AlphaFoldDB" id="A0A1I0Y601"/>
<dbReference type="EMBL" id="PJBV01000032">
    <property type="protein sequence ID" value="PKH39036.1"/>
    <property type="molecule type" value="Genomic_DNA"/>
</dbReference>
<keyword evidence="1" id="KW-0472">Membrane</keyword>
<protein>
    <submittedName>
        <fullName evidence="3">Uncharacterized protein</fullName>
    </submittedName>
</protein>
<evidence type="ECO:0000313" key="2">
    <source>
        <dbReference type="EMBL" id="PKH39036.1"/>
    </source>
</evidence>
<gene>
    <name evidence="2" type="ORF">CXG46_15035</name>
    <name evidence="3" type="ORF">SAMN05192575_103270</name>
</gene>
<keyword evidence="1" id="KW-0812">Transmembrane</keyword>
<dbReference type="EMBL" id="FOKC01000003">
    <property type="protein sequence ID" value="SFB08662.1"/>
    <property type="molecule type" value="Genomic_DNA"/>
</dbReference>
<feature type="transmembrane region" description="Helical" evidence="1">
    <location>
        <begin position="36"/>
        <end position="61"/>
    </location>
</feature>
<name>A0A1I0Y601_9ACTN</name>
<proteinExistence type="predicted"/>
<dbReference type="Proteomes" id="UP000233565">
    <property type="component" value="Unassembled WGS sequence"/>
</dbReference>
<sequence length="99" mass="10278">MSPTVQRAIGIAVLLAAGMLSLPVSAFLFDAESSGSWIIPVQLLAMAVTGAAVTVALPALAREGDSTSRRARTGIWWGLLAALVGVLVFWFLLNGIRGA</sequence>
<dbReference type="Proteomes" id="UP000199113">
    <property type="component" value="Unassembled WGS sequence"/>
</dbReference>
<evidence type="ECO:0000313" key="3">
    <source>
        <dbReference type="EMBL" id="SFB08662.1"/>
    </source>
</evidence>
<organism evidence="3 4">
    <name type="scientific">Nocardioides alpinus</name>
    <dbReference type="NCBI Taxonomy" id="748909"/>
    <lineage>
        <taxon>Bacteria</taxon>
        <taxon>Bacillati</taxon>
        <taxon>Actinomycetota</taxon>
        <taxon>Actinomycetes</taxon>
        <taxon>Propionibacteriales</taxon>
        <taxon>Nocardioidaceae</taxon>
        <taxon>Nocardioides</taxon>
    </lineage>
</organism>
<keyword evidence="1" id="KW-1133">Transmembrane helix</keyword>
<dbReference type="RefSeq" id="WP_091197590.1">
    <property type="nucleotide sequence ID" value="NZ_FOKC01000003.1"/>
</dbReference>
<evidence type="ECO:0000256" key="1">
    <source>
        <dbReference type="SAM" id="Phobius"/>
    </source>
</evidence>